<evidence type="ECO:0000256" key="2">
    <source>
        <dbReference type="ARBA" id="ARBA00022448"/>
    </source>
</evidence>
<dbReference type="EMBL" id="LCEB01000013">
    <property type="protein sequence ID" value="KKS65077.1"/>
    <property type="molecule type" value="Genomic_DNA"/>
</dbReference>
<feature type="transmembrane region" description="Helical" evidence="7">
    <location>
        <begin position="168"/>
        <end position="186"/>
    </location>
</feature>
<evidence type="ECO:0000313" key="10">
    <source>
        <dbReference type="Proteomes" id="UP000034135"/>
    </source>
</evidence>
<feature type="transmembrane region" description="Helical" evidence="7">
    <location>
        <begin position="20"/>
        <end position="42"/>
    </location>
</feature>
<feature type="transmembrane region" description="Helical" evidence="7">
    <location>
        <begin position="143"/>
        <end position="162"/>
    </location>
</feature>
<evidence type="ECO:0000256" key="6">
    <source>
        <dbReference type="ARBA" id="ARBA00023136"/>
    </source>
</evidence>
<feature type="transmembrane region" description="Helical" evidence="7">
    <location>
        <begin position="346"/>
        <end position="365"/>
    </location>
</feature>
<dbReference type="GO" id="GO:0005886">
    <property type="term" value="C:plasma membrane"/>
    <property type="evidence" value="ECO:0007669"/>
    <property type="project" value="UniProtKB-SubCell"/>
</dbReference>
<dbReference type="InterPro" id="IPR011701">
    <property type="entry name" value="MFS"/>
</dbReference>
<evidence type="ECO:0000256" key="7">
    <source>
        <dbReference type="SAM" id="Phobius"/>
    </source>
</evidence>
<feature type="transmembrane region" description="Helical" evidence="7">
    <location>
        <begin position="81"/>
        <end position="99"/>
    </location>
</feature>
<gene>
    <name evidence="9" type="ORF">UV33_C0013G0007</name>
</gene>
<feature type="transmembrane region" description="Helical" evidence="7">
    <location>
        <begin position="301"/>
        <end position="326"/>
    </location>
</feature>
<keyword evidence="2" id="KW-0813">Transport</keyword>
<keyword evidence="5 7" id="KW-1133">Transmembrane helix</keyword>
<dbReference type="PANTHER" id="PTHR43266:SF2">
    <property type="entry name" value="MAJOR FACILITATOR SUPERFAMILY (MFS) PROFILE DOMAIN-CONTAINING PROTEIN"/>
    <property type="match status" value="1"/>
</dbReference>
<evidence type="ECO:0000259" key="8">
    <source>
        <dbReference type="PROSITE" id="PS50850"/>
    </source>
</evidence>
<keyword evidence="3" id="KW-1003">Cell membrane</keyword>
<comment type="caution">
    <text evidence="9">The sequence shown here is derived from an EMBL/GenBank/DDBJ whole genome shotgun (WGS) entry which is preliminary data.</text>
</comment>
<dbReference type="Proteomes" id="UP000034135">
    <property type="component" value="Unassembled WGS sequence"/>
</dbReference>
<accession>A0A0G1AVL0</accession>
<feature type="transmembrane region" description="Helical" evidence="7">
    <location>
        <begin position="416"/>
        <end position="438"/>
    </location>
</feature>
<proteinExistence type="predicted"/>
<dbReference type="CDD" id="cd06173">
    <property type="entry name" value="MFS_MefA_like"/>
    <property type="match status" value="1"/>
</dbReference>
<evidence type="ECO:0000313" key="9">
    <source>
        <dbReference type="EMBL" id="KKS65077.1"/>
    </source>
</evidence>
<dbReference type="Gene3D" id="1.20.1250.20">
    <property type="entry name" value="MFS general substrate transporter like domains"/>
    <property type="match status" value="2"/>
</dbReference>
<dbReference type="PROSITE" id="PS50850">
    <property type="entry name" value="MFS"/>
    <property type="match status" value="1"/>
</dbReference>
<feature type="transmembrane region" description="Helical" evidence="7">
    <location>
        <begin position="48"/>
        <end position="69"/>
    </location>
</feature>
<keyword evidence="6 7" id="KW-0472">Membrane</keyword>
<keyword evidence="4 7" id="KW-0812">Transmembrane</keyword>
<feature type="transmembrane region" description="Helical" evidence="7">
    <location>
        <begin position="385"/>
        <end position="404"/>
    </location>
</feature>
<feature type="domain" description="Major facilitator superfamily (MFS) profile" evidence="8">
    <location>
        <begin position="232"/>
        <end position="458"/>
    </location>
</feature>
<dbReference type="InterPro" id="IPR036259">
    <property type="entry name" value="MFS_trans_sf"/>
</dbReference>
<feature type="transmembrane region" description="Helical" evidence="7">
    <location>
        <begin position="270"/>
        <end position="289"/>
    </location>
</feature>
<evidence type="ECO:0000256" key="5">
    <source>
        <dbReference type="ARBA" id="ARBA00022989"/>
    </source>
</evidence>
<organism evidence="9 10">
    <name type="scientific">Candidatus Daviesbacteria bacterium GW2011_GWA1_42_6</name>
    <dbReference type="NCBI Taxonomy" id="1618420"/>
    <lineage>
        <taxon>Bacteria</taxon>
        <taxon>Candidatus Daviesiibacteriota</taxon>
    </lineage>
</organism>
<reference evidence="9 10" key="1">
    <citation type="journal article" date="2015" name="Nature">
        <title>rRNA introns, odd ribosomes, and small enigmatic genomes across a large radiation of phyla.</title>
        <authorList>
            <person name="Brown C.T."/>
            <person name="Hug L.A."/>
            <person name="Thomas B.C."/>
            <person name="Sharon I."/>
            <person name="Castelle C.J."/>
            <person name="Singh A."/>
            <person name="Wilkins M.J."/>
            <person name="Williams K.H."/>
            <person name="Banfield J.F."/>
        </authorList>
    </citation>
    <scope>NUCLEOTIDE SEQUENCE [LARGE SCALE GENOMIC DNA]</scope>
</reference>
<dbReference type="Pfam" id="PF07690">
    <property type="entry name" value="MFS_1"/>
    <property type="match status" value="1"/>
</dbReference>
<evidence type="ECO:0000256" key="1">
    <source>
        <dbReference type="ARBA" id="ARBA00004651"/>
    </source>
</evidence>
<name>A0A0G1AVL0_9BACT</name>
<dbReference type="SUPFAM" id="SSF103473">
    <property type="entry name" value="MFS general substrate transporter"/>
    <property type="match status" value="1"/>
</dbReference>
<dbReference type="GO" id="GO:0022857">
    <property type="term" value="F:transmembrane transporter activity"/>
    <property type="evidence" value="ECO:0007669"/>
    <property type="project" value="InterPro"/>
</dbReference>
<protein>
    <submittedName>
        <fullName evidence="9">Major facilitator superfamily</fullName>
    </submittedName>
</protein>
<sequence length="458" mass="49734">MAEKPTFASVVRNRGFRFLWLNQILVQLGDNIINFALIIWVFKLTDSTLAVSGLLLAIYLPVIFFGVFAGVAVDLADRRKVIIMVDLVLAVIFLMFIFIKSSYPLILINTFIRNSLVQFFMPAESSSIPMLVSKKQLMMANSLFSLTLYSAFMIGFTAGGPVLNAFGINYIFLAGAVLLIIASFFAGKLPTIRTPGAPLRFRDFLLTNKLQGMVDLTFREIGDIFVFIKGKLSVAAAIGLLSAVQGLVGVLAVISPAYLERVLHIRATDASLFVMLPLGLGIVMGAFVVGRWFHSLPRRSVVIPAVVVAGLIFILIGLVPAIAQILQSPEIPAVAVRPRFFIRAPSVSTLFSIMAFILGLSAALITVPSQTVLQERTPEGQRGKLFAVLAVIMTSISAIPVILAGGLSDLFGTTPIFIGLGIVILASGLLAWRPGWFFEKSHLSFRMKEFLGLGHWGG</sequence>
<comment type="subcellular location">
    <subcellularLocation>
        <location evidence="1">Cell membrane</location>
        <topology evidence="1">Multi-pass membrane protein</topology>
    </subcellularLocation>
</comment>
<evidence type="ECO:0000256" key="4">
    <source>
        <dbReference type="ARBA" id="ARBA00022692"/>
    </source>
</evidence>
<feature type="transmembrane region" description="Helical" evidence="7">
    <location>
        <begin position="234"/>
        <end position="258"/>
    </location>
</feature>
<evidence type="ECO:0000256" key="3">
    <source>
        <dbReference type="ARBA" id="ARBA00022475"/>
    </source>
</evidence>
<dbReference type="AlphaFoldDB" id="A0A0G1AVL0"/>
<dbReference type="InterPro" id="IPR020846">
    <property type="entry name" value="MFS_dom"/>
</dbReference>
<dbReference type="PANTHER" id="PTHR43266">
    <property type="entry name" value="MACROLIDE-EFFLUX PROTEIN"/>
    <property type="match status" value="1"/>
</dbReference>